<protein>
    <recommendedName>
        <fullName evidence="5">Lipoprotein</fullName>
    </recommendedName>
</protein>
<reference evidence="3 4" key="1">
    <citation type="submission" date="2015-05" db="EMBL/GenBank/DDBJ databases">
        <title>Complete genome sequence of Corynebacterium epidermidicanis DSM 45586, isolated from the skin of a dog suffering from pruritus.</title>
        <authorList>
            <person name="Ruckert C."/>
            <person name="Albersmeier A."/>
            <person name="Winkler A."/>
            <person name="Tauch A."/>
        </authorList>
    </citation>
    <scope>NUCLEOTIDE SEQUENCE [LARGE SCALE GENOMIC DNA]</scope>
    <source>
        <strain evidence="3 4">DSM 45586</strain>
    </source>
</reference>
<dbReference type="EMBL" id="CP011541">
    <property type="protein sequence ID" value="AKK02841.1"/>
    <property type="molecule type" value="Genomic_DNA"/>
</dbReference>
<proteinExistence type="predicted"/>
<organism evidence="3 4">
    <name type="scientific">Corynebacterium epidermidicanis</name>
    <dbReference type="NCBI Taxonomy" id="1050174"/>
    <lineage>
        <taxon>Bacteria</taxon>
        <taxon>Bacillati</taxon>
        <taxon>Actinomycetota</taxon>
        <taxon>Actinomycetes</taxon>
        <taxon>Mycobacteriales</taxon>
        <taxon>Corynebacteriaceae</taxon>
        <taxon>Corynebacterium</taxon>
    </lineage>
</organism>
<feature type="chain" id="PRO_5039289151" description="Lipoprotein" evidence="2">
    <location>
        <begin position="26"/>
        <end position="189"/>
    </location>
</feature>
<keyword evidence="4" id="KW-1185">Reference proteome</keyword>
<evidence type="ECO:0000256" key="2">
    <source>
        <dbReference type="SAM" id="SignalP"/>
    </source>
</evidence>
<feature type="region of interest" description="Disordered" evidence="1">
    <location>
        <begin position="29"/>
        <end position="98"/>
    </location>
</feature>
<accession>A0A0G3GNN5</accession>
<dbReference type="Proteomes" id="UP000035368">
    <property type="component" value="Chromosome"/>
</dbReference>
<sequence>MNNKLALVALASCAALTLSSCSVLPALPIPGKSKDADTTTASATASSASSTTSSKVSSTRTTSPKSSKSSTSKETSSKETTSKEPTSGSRNAFKDPEAEAKMKEALVALLRPDLDDPMKATASGTVYFDKDQKFERISNYTVNGVKKEPQPEALAEVKEILAGLNIPEKERFRTLKFDYKNGYVEAQYL</sequence>
<dbReference type="RefSeq" id="WP_047239964.1">
    <property type="nucleotide sequence ID" value="NZ_CP011541.1"/>
</dbReference>
<evidence type="ECO:0008006" key="5">
    <source>
        <dbReference type="Google" id="ProtNLM"/>
    </source>
</evidence>
<feature type="signal peptide" evidence="2">
    <location>
        <begin position="1"/>
        <end position="25"/>
    </location>
</feature>
<keyword evidence="2" id="KW-0732">Signal</keyword>
<dbReference type="PROSITE" id="PS51257">
    <property type="entry name" value="PROKAR_LIPOPROTEIN"/>
    <property type="match status" value="1"/>
</dbReference>
<evidence type="ECO:0000313" key="4">
    <source>
        <dbReference type="Proteomes" id="UP000035368"/>
    </source>
</evidence>
<gene>
    <name evidence="3" type="ORF">CEPID_04855</name>
</gene>
<feature type="compositionally biased region" description="Low complexity" evidence="1">
    <location>
        <begin position="38"/>
        <end position="74"/>
    </location>
</feature>
<dbReference type="PATRIC" id="fig|1050174.4.peg.984"/>
<dbReference type="KEGG" id="cei:CEPID_04855"/>
<name>A0A0G3GNN5_9CORY</name>
<evidence type="ECO:0000313" key="3">
    <source>
        <dbReference type="EMBL" id="AKK02841.1"/>
    </source>
</evidence>
<evidence type="ECO:0000256" key="1">
    <source>
        <dbReference type="SAM" id="MobiDB-lite"/>
    </source>
</evidence>
<dbReference type="AlphaFoldDB" id="A0A0G3GNN5"/>